<dbReference type="Proteomes" id="UP001079430">
    <property type="component" value="Unassembled WGS sequence"/>
</dbReference>
<organism evidence="1 2">
    <name type="scientific">Sinorhizobium psoraleae</name>
    <dbReference type="NCBI Taxonomy" id="520838"/>
    <lineage>
        <taxon>Bacteria</taxon>
        <taxon>Pseudomonadati</taxon>
        <taxon>Pseudomonadota</taxon>
        <taxon>Alphaproteobacteria</taxon>
        <taxon>Hyphomicrobiales</taxon>
        <taxon>Rhizobiaceae</taxon>
        <taxon>Sinorhizobium/Ensifer group</taxon>
        <taxon>Sinorhizobium</taxon>
    </lineage>
</organism>
<gene>
    <name evidence="1" type="ORF">O3W52_03035</name>
</gene>
<accession>A0ABT4KCH7</accession>
<dbReference type="EMBL" id="JAPVOI010000003">
    <property type="protein sequence ID" value="MCZ4089071.1"/>
    <property type="molecule type" value="Genomic_DNA"/>
</dbReference>
<name>A0ABT4KCH7_9HYPH</name>
<protein>
    <submittedName>
        <fullName evidence="1">Uncharacterized protein</fullName>
    </submittedName>
</protein>
<proteinExistence type="predicted"/>
<sequence length="59" mass="6690">MTKEREKAAQSSRGLKLVYEMKQSLPNAITGFGADYLLMGQRQLLHLAVTKARLSIRNR</sequence>
<comment type="caution">
    <text evidence="1">The sequence shown here is derived from an EMBL/GenBank/DDBJ whole genome shotgun (WGS) entry which is preliminary data.</text>
</comment>
<keyword evidence="2" id="KW-1185">Reference proteome</keyword>
<reference evidence="1" key="1">
    <citation type="submission" date="2022-10" db="EMBL/GenBank/DDBJ databases">
        <title>Whole genome sequencing of three plant growth promoting bacteria isolated from Vachellia tortilis subsp. raddiana in Morocco.</title>
        <authorList>
            <person name="Hnini M."/>
            <person name="Zouagui R."/>
            <person name="Zouagui H."/>
            <person name="Chemao Elfihri M.-W."/>
            <person name="Ibrahimi A."/>
            <person name="Sbabou L."/>
            <person name="Aurag J."/>
        </authorList>
    </citation>
    <scope>NUCLEOTIDE SEQUENCE</scope>
    <source>
        <strain evidence="1">LMR678</strain>
    </source>
</reference>
<evidence type="ECO:0000313" key="2">
    <source>
        <dbReference type="Proteomes" id="UP001079430"/>
    </source>
</evidence>
<dbReference type="RefSeq" id="WP_269275388.1">
    <property type="nucleotide sequence ID" value="NZ_JAPVOI010000003.1"/>
</dbReference>
<evidence type="ECO:0000313" key="1">
    <source>
        <dbReference type="EMBL" id="MCZ4089071.1"/>
    </source>
</evidence>